<feature type="domain" description="PKD" evidence="2">
    <location>
        <begin position="400"/>
        <end position="468"/>
    </location>
</feature>
<evidence type="ECO:0000313" key="4">
    <source>
        <dbReference type="Proteomes" id="UP000266441"/>
    </source>
</evidence>
<dbReference type="EMBL" id="QWET01000006">
    <property type="protein sequence ID" value="RIH65317.1"/>
    <property type="molecule type" value="Genomic_DNA"/>
</dbReference>
<evidence type="ECO:0000313" key="3">
    <source>
        <dbReference type="EMBL" id="RIH65317.1"/>
    </source>
</evidence>
<dbReference type="Proteomes" id="UP000266441">
    <property type="component" value="Unassembled WGS sequence"/>
</dbReference>
<accession>A0A399D180</accession>
<dbReference type="PROSITE" id="PS50093">
    <property type="entry name" value="PKD"/>
    <property type="match status" value="7"/>
</dbReference>
<evidence type="ECO:0000256" key="1">
    <source>
        <dbReference type="SAM" id="MobiDB-lite"/>
    </source>
</evidence>
<evidence type="ECO:0000259" key="2">
    <source>
        <dbReference type="PROSITE" id="PS50093"/>
    </source>
</evidence>
<dbReference type="Pfam" id="PF18911">
    <property type="entry name" value="PKD_4"/>
    <property type="match status" value="5"/>
</dbReference>
<dbReference type="InterPro" id="IPR013783">
    <property type="entry name" value="Ig-like_fold"/>
</dbReference>
<gene>
    <name evidence="3" type="ORF">D1164_09300</name>
</gene>
<dbReference type="InterPro" id="IPR035986">
    <property type="entry name" value="PKD_dom_sf"/>
</dbReference>
<dbReference type="InterPro" id="IPR022409">
    <property type="entry name" value="PKD/Chitinase_dom"/>
</dbReference>
<sequence>MFCGNDLDGCGIAKKYGKMKRCITYFALTLMLLFAGKTVMSQKNYATNVSKSLADEKLLISYDLVQTDEAKSFSVVLFITSGGSQVKTSSAYGDVGNNVSPGREKAIVWYFKDDFGGDIGNVSVEVLAYKENEPQAIFKIVSVGNNGFAPCEVVFSNNSSYANEYQWNFGDPTSSVRNLSFEKDARHIYENGGVFSISLTARNTQLNMESTYYQSIEIKTHDPVTADFDIINNNQLPPAKVSFKNTSENADSYRWNFGDPSLGRKNESDSKEETVKYKNAGTFKVQLIVKNNFSGLTDTITKDVVVESEKVAEAGFIYTRSSETAPSTVTFKNTSSNAERYRWDFADPSSGDKNSSEETDPAHLFSEPGTYKVQLSAWGKGMKKPATFSEVITINELPKPPEARFSVSNNNMIGPVTVIFNNNSLNATRFFWDFGDPESGKENTSDKKEPSHTYKKGGRYKVVLTASSPGFSRESVATDWVVVTSPSVPEIALTAKFIVENNNNPAPAIVKFTDSSSNADSFSWDFGDPDSDENTSVLKNPVHIYSEEGRYKVTLTVKNDNADQTDTFTDFVVVTGQPKPVKEEKSAEVAEVAEVQQVKEEVAVSPVAGFNIEIPEGKNVAPARIIFSNTSENADSFAWDFGDPSSGSSNVSIQKNPEHVFQSPGEYKVTLAVLSKSSGKEDVFEKTVVVSKPKAPPIADFEINLKGEFTPLTAEFKNLSSNADTYKWNFGDFDSNNNESTALAPSHYYQMPGNYIVTLEATNSETGEVAQASKEISFKSSYSTYIKSDDFDKENENVLSLVNLPGNEYLAVMKQDGKGSSVLKLDNSGKITGRKDFDFYVYEIIPTQEATSFMMVGLDPSGKLLIMEIDPALKTGEPVYFQENQNFKTDFAYPQLALAVNNELGIAANTVGGRYPLDISFQKADKSGRIVPFTDRTFKYVGNKMFTDIIPTSDGGFAITGYWQEKDKSPLLILFGKIDRRAHGDIHLISSEMNIIGCDIENSYQGGFAILRGEEIRSNMYEISFTLVDKDGGPTDCANLLPCSVKSDDVLRYKPSMIKIDDGYAIASHSYSGSDYDITLYWVDKSGNELIRYEVLSLPGDQFVMDLVNAEDGGYLIAGTQKVNGKMKALIIKTDPWGKLNK</sequence>
<reference evidence="3 4" key="1">
    <citation type="journal article" date="2015" name="Int. J. Syst. Evol. Microbiol.">
        <title>Mariniphaga sediminis sp. nov., isolated from coastal sediment.</title>
        <authorList>
            <person name="Wang F.Q."/>
            <person name="Shen Q.Y."/>
            <person name="Chen G.J."/>
            <person name="Du Z.J."/>
        </authorList>
    </citation>
    <scope>NUCLEOTIDE SEQUENCE [LARGE SCALE GENOMIC DNA]</scope>
    <source>
        <strain evidence="3 4">SY21</strain>
    </source>
</reference>
<feature type="domain" description="PKD" evidence="2">
    <location>
        <begin position="252"/>
        <end position="311"/>
    </location>
</feature>
<dbReference type="Pfam" id="PF00801">
    <property type="entry name" value="PKD"/>
    <property type="match status" value="1"/>
</dbReference>
<comment type="caution">
    <text evidence="3">The sequence shown here is derived from an EMBL/GenBank/DDBJ whole genome shotgun (WGS) entry which is preliminary data.</text>
</comment>
<proteinExistence type="predicted"/>
<feature type="domain" description="PKD" evidence="2">
    <location>
        <begin position="725"/>
        <end position="764"/>
    </location>
</feature>
<name>A0A399D180_9BACT</name>
<feature type="domain" description="PKD" evidence="2">
    <location>
        <begin position="636"/>
        <end position="673"/>
    </location>
</feature>
<organism evidence="3 4">
    <name type="scientific">Mariniphaga sediminis</name>
    <dbReference type="NCBI Taxonomy" id="1628158"/>
    <lineage>
        <taxon>Bacteria</taxon>
        <taxon>Pseudomonadati</taxon>
        <taxon>Bacteroidota</taxon>
        <taxon>Bacteroidia</taxon>
        <taxon>Marinilabiliales</taxon>
        <taxon>Prolixibacteraceae</taxon>
        <taxon>Mariniphaga</taxon>
    </lineage>
</organism>
<protein>
    <submittedName>
        <fullName evidence="3">PKD domain-containing protein</fullName>
    </submittedName>
</protein>
<keyword evidence="4" id="KW-1185">Reference proteome</keyword>
<feature type="domain" description="PKD" evidence="2">
    <location>
        <begin position="514"/>
        <end position="579"/>
    </location>
</feature>
<dbReference type="CDD" id="cd00146">
    <property type="entry name" value="PKD"/>
    <property type="match status" value="7"/>
</dbReference>
<feature type="domain" description="PKD" evidence="2">
    <location>
        <begin position="165"/>
        <end position="204"/>
    </location>
</feature>
<dbReference type="AlphaFoldDB" id="A0A399D180"/>
<feature type="region of interest" description="Disordered" evidence="1">
    <location>
        <begin position="343"/>
        <end position="366"/>
    </location>
</feature>
<dbReference type="SMART" id="SM00089">
    <property type="entry name" value="PKD"/>
    <property type="match status" value="7"/>
</dbReference>
<dbReference type="InterPro" id="IPR000601">
    <property type="entry name" value="PKD_dom"/>
</dbReference>
<feature type="domain" description="PKD" evidence="2">
    <location>
        <begin position="341"/>
        <end position="377"/>
    </location>
</feature>
<dbReference type="Gene3D" id="2.60.40.10">
    <property type="entry name" value="Immunoglobulins"/>
    <property type="match status" value="7"/>
</dbReference>
<dbReference type="PANTHER" id="PTHR36842:SF1">
    <property type="entry name" value="PROTEIN TOLB"/>
    <property type="match status" value="1"/>
</dbReference>
<dbReference type="PANTHER" id="PTHR36842">
    <property type="entry name" value="PROTEIN TOLB HOMOLOG"/>
    <property type="match status" value="1"/>
</dbReference>
<dbReference type="OrthoDB" id="7794186at2"/>
<dbReference type="SUPFAM" id="SSF49299">
    <property type="entry name" value="PKD domain"/>
    <property type="match status" value="7"/>
</dbReference>